<evidence type="ECO:0000313" key="2">
    <source>
        <dbReference type="Proteomes" id="UP000576209"/>
    </source>
</evidence>
<dbReference type="Proteomes" id="UP000576209">
    <property type="component" value="Unassembled WGS sequence"/>
</dbReference>
<organism evidence="1 2">
    <name type="scientific">Neolewinella aquimaris</name>
    <dbReference type="NCBI Taxonomy" id="1835722"/>
    <lineage>
        <taxon>Bacteria</taxon>
        <taxon>Pseudomonadati</taxon>
        <taxon>Bacteroidota</taxon>
        <taxon>Saprospiria</taxon>
        <taxon>Saprospirales</taxon>
        <taxon>Lewinellaceae</taxon>
        <taxon>Neolewinella</taxon>
    </lineage>
</organism>
<comment type="caution">
    <text evidence="1">The sequence shown here is derived from an EMBL/GenBank/DDBJ whole genome shotgun (WGS) entry which is preliminary data.</text>
</comment>
<protein>
    <submittedName>
        <fullName evidence="1">Uncharacterized protein</fullName>
    </submittedName>
</protein>
<reference evidence="1 2" key="1">
    <citation type="submission" date="2020-08" db="EMBL/GenBank/DDBJ databases">
        <title>Genomic Encyclopedia of Type Strains, Phase IV (KMG-IV): sequencing the most valuable type-strain genomes for metagenomic binning, comparative biology and taxonomic classification.</title>
        <authorList>
            <person name="Goeker M."/>
        </authorList>
    </citation>
    <scope>NUCLEOTIDE SEQUENCE [LARGE SCALE GENOMIC DNA]</scope>
    <source>
        <strain evidence="1 2">DSM 105137</strain>
    </source>
</reference>
<dbReference type="Pfam" id="PF12900">
    <property type="entry name" value="Pyridox_ox_2"/>
    <property type="match status" value="1"/>
</dbReference>
<dbReference type="AlphaFoldDB" id="A0A840DYQ0"/>
<dbReference type="PANTHER" id="PTHR34071">
    <property type="entry name" value="5-NITROIMIDAZOLE ANTIBIOTICS RESISTANCE PROTEIN, NIMA-FAMILY-RELATED PROTEIN-RELATED"/>
    <property type="match status" value="1"/>
</dbReference>
<dbReference type="PANTHER" id="PTHR34071:SF2">
    <property type="entry name" value="FLAVIN-NUCLEOTIDE-BINDING PROTEIN"/>
    <property type="match status" value="1"/>
</dbReference>
<keyword evidence="2" id="KW-1185">Reference proteome</keyword>
<dbReference type="InterPro" id="IPR012349">
    <property type="entry name" value="Split_barrel_FMN-bd"/>
</dbReference>
<proteinExistence type="predicted"/>
<evidence type="ECO:0000313" key="1">
    <source>
        <dbReference type="EMBL" id="MBB4078030.1"/>
    </source>
</evidence>
<dbReference type="Gene3D" id="2.30.110.10">
    <property type="entry name" value="Electron Transport, Fmn-binding Protein, Chain A"/>
    <property type="match status" value="1"/>
</dbReference>
<name>A0A840DYQ0_9BACT</name>
<dbReference type="SUPFAM" id="SSF50475">
    <property type="entry name" value="FMN-binding split barrel"/>
    <property type="match status" value="1"/>
</dbReference>
<dbReference type="EMBL" id="JACIFF010000001">
    <property type="protein sequence ID" value="MBB4078030.1"/>
    <property type="molecule type" value="Genomic_DNA"/>
</dbReference>
<dbReference type="InterPro" id="IPR024747">
    <property type="entry name" value="Pyridox_Oxase-rel"/>
</dbReference>
<accession>A0A840DYQ0</accession>
<sequence length="130" mass="14402">MGLSWRDRRFHHSVNYRSVVVFGRCAPVEDANEKLAVFERFTDAIVPGRWAECRPINEKEANVTGILALTIEDASAKIRTGGAVDDAEDYELPIWAGVVPIVTTYGEPVGDEKMRGEWEVPGSVRGLGEK</sequence>
<gene>
    <name evidence="1" type="ORF">GGR28_000631</name>
</gene>